<feature type="transmembrane region" description="Helical" evidence="1">
    <location>
        <begin position="189"/>
        <end position="210"/>
    </location>
</feature>
<feature type="transmembrane region" description="Helical" evidence="1">
    <location>
        <begin position="68"/>
        <end position="86"/>
    </location>
</feature>
<keyword evidence="4" id="KW-1185">Reference proteome</keyword>
<dbReference type="Pfam" id="PF01970">
    <property type="entry name" value="TctA"/>
    <property type="match status" value="1"/>
</dbReference>
<feature type="transmembrane region" description="Helical" evidence="1">
    <location>
        <begin position="394"/>
        <end position="413"/>
    </location>
</feature>
<sequence length="458" mass="48208">MDAALLLQMLVAAIGAILLYTFIGFIPGTDETSVLVPVTLALVLAGVAPAVVLTFFIAAIVTLNLTNAIPTALVGLPGGVMSTPMMDHALLLKRRGRAAETIRKMAAGSAVGTIIAIPVSLAIATAIMPLADQLRAYGSLLFVIGAVVLALLGRNRLLSLIAIIPMALLFQGLLALYRQQGVLPEGKSVSVSFFLGITIGPLLVSLLDLLNRRHRDALPRRAPARIDLSRHDLRGGSLAPSRILTRDELARTSLWSLVTTPLFFLSPVALTFLLGETAAGPARRSAGEQGEIIRANRAVSAMNGIAHASYLSGTIIPLLAIGLPLSPVAIGPAQALFNAPPVFTTDPMVNIHTLLGTGEFIAAVVVGALLALVLMYVIAVRYSYAITDFVMRRIPHEAVLGLFIAFVLLLAYLDAGVANIAGVLLVGVACGTLNRIGVSYGVQFMTLYASPWIVQNLL</sequence>
<dbReference type="EMBL" id="WBKA01000006">
    <property type="protein sequence ID" value="KAB1631507.1"/>
    <property type="molecule type" value="Genomic_DNA"/>
</dbReference>
<feature type="transmembrane region" description="Helical" evidence="1">
    <location>
        <begin position="157"/>
        <end position="177"/>
    </location>
</feature>
<evidence type="ECO:0000259" key="2">
    <source>
        <dbReference type="Pfam" id="PF01970"/>
    </source>
</evidence>
<dbReference type="Proteomes" id="UP000481339">
    <property type="component" value="Unassembled WGS sequence"/>
</dbReference>
<gene>
    <name evidence="3" type="ORF">F8O02_07750</name>
</gene>
<feature type="transmembrane region" description="Helical" evidence="1">
    <location>
        <begin position="419"/>
        <end position="438"/>
    </location>
</feature>
<feature type="transmembrane region" description="Helical" evidence="1">
    <location>
        <begin position="38"/>
        <end position="62"/>
    </location>
</feature>
<proteinExistence type="predicted"/>
<evidence type="ECO:0000256" key="1">
    <source>
        <dbReference type="SAM" id="Phobius"/>
    </source>
</evidence>
<feature type="transmembrane region" description="Helical" evidence="1">
    <location>
        <begin position="6"/>
        <end position="26"/>
    </location>
</feature>
<keyword evidence="1" id="KW-0472">Membrane</keyword>
<feature type="transmembrane region" description="Helical" evidence="1">
    <location>
        <begin position="360"/>
        <end position="382"/>
    </location>
</feature>
<organism evidence="3 4">
    <name type="scientific">Pseudoclavibacter caeni</name>
    <dbReference type="NCBI Taxonomy" id="908846"/>
    <lineage>
        <taxon>Bacteria</taxon>
        <taxon>Bacillati</taxon>
        <taxon>Actinomycetota</taxon>
        <taxon>Actinomycetes</taxon>
        <taxon>Micrococcales</taxon>
        <taxon>Microbacteriaceae</taxon>
        <taxon>Pseudoclavibacter</taxon>
    </lineage>
</organism>
<dbReference type="RefSeq" id="WP_158036678.1">
    <property type="nucleotide sequence ID" value="NZ_BAAAZV010000002.1"/>
</dbReference>
<feature type="domain" description="DUF112" evidence="2">
    <location>
        <begin position="10"/>
        <end position="439"/>
    </location>
</feature>
<evidence type="ECO:0000313" key="4">
    <source>
        <dbReference type="Proteomes" id="UP000481339"/>
    </source>
</evidence>
<comment type="caution">
    <text evidence="3">The sequence shown here is derived from an EMBL/GenBank/DDBJ whole genome shotgun (WGS) entry which is preliminary data.</text>
</comment>
<name>A0A7C8BMM3_9MICO</name>
<protein>
    <submittedName>
        <fullName evidence="3">Tripartite tricarboxylate transporter permease</fullName>
    </submittedName>
</protein>
<dbReference type="OrthoDB" id="4391232at2"/>
<dbReference type="AlphaFoldDB" id="A0A7C8BMM3"/>
<feature type="transmembrane region" description="Helical" evidence="1">
    <location>
        <begin position="134"/>
        <end position="152"/>
    </location>
</feature>
<keyword evidence="1" id="KW-1133">Transmembrane helix</keyword>
<keyword evidence="1" id="KW-0812">Transmembrane</keyword>
<accession>A0A7C8BMM3</accession>
<reference evidence="3 4" key="1">
    <citation type="submission" date="2019-09" db="EMBL/GenBank/DDBJ databases">
        <title>Phylogeny of genus Pseudoclavibacter and closely related genus.</title>
        <authorList>
            <person name="Li Y."/>
        </authorList>
    </citation>
    <scope>NUCLEOTIDE SEQUENCE [LARGE SCALE GENOMIC DNA]</scope>
    <source>
        <strain evidence="3 4">JCM 16921</strain>
    </source>
</reference>
<feature type="transmembrane region" description="Helical" evidence="1">
    <location>
        <begin position="107"/>
        <end position="128"/>
    </location>
</feature>
<evidence type="ECO:0000313" key="3">
    <source>
        <dbReference type="EMBL" id="KAB1631507.1"/>
    </source>
</evidence>
<dbReference type="InterPro" id="IPR002823">
    <property type="entry name" value="DUF112_TM"/>
</dbReference>